<comment type="caution">
    <text evidence="3">The sequence shown here is derived from an EMBL/GenBank/DDBJ whole genome shotgun (WGS) entry which is preliminary data.</text>
</comment>
<evidence type="ECO:0000313" key="3">
    <source>
        <dbReference type="EMBL" id="KAL2794798.1"/>
    </source>
</evidence>
<evidence type="ECO:0000256" key="1">
    <source>
        <dbReference type="ARBA" id="ARBA00010790"/>
    </source>
</evidence>
<reference evidence="3 4" key="1">
    <citation type="submission" date="2024-07" db="EMBL/GenBank/DDBJ databases">
        <title>Section-level genome sequencing and comparative genomics of Aspergillus sections Usti and Cavernicolus.</title>
        <authorList>
            <consortium name="Lawrence Berkeley National Laboratory"/>
            <person name="Nybo J.L."/>
            <person name="Vesth T.C."/>
            <person name="Theobald S."/>
            <person name="Frisvad J.C."/>
            <person name="Larsen T.O."/>
            <person name="Kjaerboelling I."/>
            <person name="Rothschild-Mancinelli K."/>
            <person name="Lyhne E.K."/>
            <person name="Kogle M.E."/>
            <person name="Barry K."/>
            <person name="Clum A."/>
            <person name="Na H."/>
            <person name="Ledsgaard L."/>
            <person name="Lin J."/>
            <person name="Lipzen A."/>
            <person name="Kuo A."/>
            <person name="Riley R."/>
            <person name="Mondo S."/>
            <person name="Labutti K."/>
            <person name="Haridas S."/>
            <person name="Pangalinan J."/>
            <person name="Salamov A.A."/>
            <person name="Simmons B.A."/>
            <person name="Magnuson J.K."/>
            <person name="Chen J."/>
            <person name="Drula E."/>
            <person name="Henrissat B."/>
            <person name="Wiebenga A."/>
            <person name="Lubbers R.J."/>
            <person name="Gomes A.C."/>
            <person name="Makela M.R."/>
            <person name="Stajich J."/>
            <person name="Grigoriev I.V."/>
            <person name="Mortensen U.H."/>
            <person name="De Vries R.P."/>
            <person name="Baker S.E."/>
            <person name="Andersen M.R."/>
        </authorList>
    </citation>
    <scope>NUCLEOTIDE SEQUENCE [LARGE SCALE GENOMIC DNA]</scope>
    <source>
        <strain evidence="3 4">CBS 209.92</strain>
    </source>
</reference>
<keyword evidence="4" id="KW-1185">Reference proteome</keyword>
<dbReference type="PIRSF" id="PIRSF000137">
    <property type="entry name" value="Alcohol_oxidase"/>
    <property type="match status" value="1"/>
</dbReference>
<dbReference type="Gene3D" id="3.30.560.10">
    <property type="entry name" value="Glucose Oxidase, domain 3"/>
    <property type="match status" value="1"/>
</dbReference>
<name>A0ABR4G708_9EURO</name>
<dbReference type="InterPro" id="IPR007867">
    <property type="entry name" value="GMC_OxRtase_C"/>
</dbReference>
<evidence type="ECO:0000259" key="2">
    <source>
        <dbReference type="PROSITE" id="PS00624"/>
    </source>
</evidence>
<proteinExistence type="inferred from homology"/>
<comment type="similarity">
    <text evidence="1">Belongs to the GMC oxidoreductase family.</text>
</comment>
<protein>
    <recommendedName>
        <fullName evidence="2">Glucose-methanol-choline oxidoreductase N-terminal domain-containing protein</fullName>
    </recommendedName>
</protein>
<dbReference type="PANTHER" id="PTHR11552">
    <property type="entry name" value="GLUCOSE-METHANOL-CHOLINE GMC OXIDOREDUCTASE"/>
    <property type="match status" value="1"/>
</dbReference>
<accession>A0ABR4G708</accession>
<dbReference type="SUPFAM" id="SSF54373">
    <property type="entry name" value="FAD-linked reductases, C-terminal domain"/>
    <property type="match status" value="1"/>
</dbReference>
<dbReference type="InterPro" id="IPR036188">
    <property type="entry name" value="FAD/NAD-bd_sf"/>
</dbReference>
<sequence length="568" mass="61192">MSTSTTTTTPTNNTYTYIIAGGGLAGSALTSLLSTTHPSAKILLIEAGPDVSTHPLTSSPLACFGAHNSPLDWAYTTVPQVHLNNRKCYNAAAKALGGASAINYGTWTRGDAKDYDRWAEIVGDPGWSYKGLLPYFRKVETCVDARGDQTGDLDVQAHGVDGPIHNGSVSGSHAERTYPLREPLRRAWERVGVKSIVDMNSGSPVGLGELVENWREGKRQIASEVFGIRDRANVTILTERMVQKVLVEEEGGKKVARGVQLVGGDVFHARKEVIISAGAYRTPQVLMLSGIGPRDELEKHGIETIVDAEEVGRNFHDHFSFVQWWKLRNPEKGLSIGTPLWTSPAYALGLPCDWVATTQVPRDDLVRALHQDGETDIENHPYLAPGASHVETLVVYAPAGAAVSRVNVPMDGTHIASAVLCMSSTSRGRITLASADTTTPPQIDPNYYATAFDRTVLRAGIRQVANLLLEPQEGQEIVESESPHPGFKPLGTQPTDEEIDAQVKAGGNTFYHPAGSAAMGKVVDTQLRVKGVEGLRVVDASVLPHPVTAHYQALVYAIAYKAADLISS</sequence>
<evidence type="ECO:0000313" key="4">
    <source>
        <dbReference type="Proteomes" id="UP001610563"/>
    </source>
</evidence>
<dbReference type="PANTHER" id="PTHR11552:SF123">
    <property type="entry name" value="GMC OXIDOREDUCTASE (AFU_ORTHOLOGUE AFUA_2G01770)-RELATED"/>
    <property type="match status" value="1"/>
</dbReference>
<dbReference type="Pfam" id="PF00732">
    <property type="entry name" value="GMC_oxred_N"/>
    <property type="match status" value="1"/>
</dbReference>
<dbReference type="EMBL" id="JBFTWV010000041">
    <property type="protein sequence ID" value="KAL2794798.1"/>
    <property type="molecule type" value="Genomic_DNA"/>
</dbReference>
<dbReference type="InterPro" id="IPR012132">
    <property type="entry name" value="GMC_OxRdtase"/>
</dbReference>
<dbReference type="SUPFAM" id="SSF51905">
    <property type="entry name" value="FAD/NAD(P)-binding domain"/>
    <property type="match status" value="1"/>
</dbReference>
<organism evidence="3 4">
    <name type="scientific">Aspergillus keveii</name>
    <dbReference type="NCBI Taxonomy" id="714993"/>
    <lineage>
        <taxon>Eukaryota</taxon>
        <taxon>Fungi</taxon>
        <taxon>Dikarya</taxon>
        <taxon>Ascomycota</taxon>
        <taxon>Pezizomycotina</taxon>
        <taxon>Eurotiomycetes</taxon>
        <taxon>Eurotiomycetidae</taxon>
        <taxon>Eurotiales</taxon>
        <taxon>Aspergillaceae</taxon>
        <taxon>Aspergillus</taxon>
        <taxon>Aspergillus subgen. Nidulantes</taxon>
    </lineage>
</organism>
<dbReference type="InterPro" id="IPR000172">
    <property type="entry name" value="GMC_OxRdtase_N"/>
</dbReference>
<gene>
    <name evidence="3" type="ORF">BJX66DRAFT_189848</name>
</gene>
<dbReference type="Pfam" id="PF05199">
    <property type="entry name" value="GMC_oxred_C"/>
    <property type="match status" value="1"/>
</dbReference>
<dbReference type="Gene3D" id="3.50.50.60">
    <property type="entry name" value="FAD/NAD(P)-binding domain"/>
    <property type="match status" value="1"/>
</dbReference>
<dbReference type="Proteomes" id="UP001610563">
    <property type="component" value="Unassembled WGS sequence"/>
</dbReference>
<feature type="domain" description="Glucose-methanol-choline oxidoreductase N-terminal" evidence="2">
    <location>
        <begin position="278"/>
        <end position="292"/>
    </location>
</feature>
<dbReference type="PROSITE" id="PS00624">
    <property type="entry name" value="GMC_OXRED_2"/>
    <property type="match status" value="1"/>
</dbReference>